<dbReference type="PANTHER" id="PTHR30572">
    <property type="entry name" value="MEMBRANE COMPONENT OF TRANSPORTER-RELATED"/>
    <property type="match status" value="1"/>
</dbReference>
<evidence type="ECO:0000256" key="2">
    <source>
        <dbReference type="ARBA" id="ARBA00022475"/>
    </source>
</evidence>
<evidence type="ECO:0000259" key="8">
    <source>
        <dbReference type="Pfam" id="PF02687"/>
    </source>
</evidence>
<proteinExistence type="inferred from homology"/>
<evidence type="ECO:0000313" key="10">
    <source>
        <dbReference type="EMBL" id="QGG96839.1"/>
    </source>
</evidence>
<dbReference type="PANTHER" id="PTHR30572:SF4">
    <property type="entry name" value="ABC TRANSPORTER PERMEASE YTRF"/>
    <property type="match status" value="1"/>
</dbReference>
<feature type="transmembrane region" description="Helical" evidence="7">
    <location>
        <begin position="714"/>
        <end position="735"/>
    </location>
</feature>
<keyword evidence="11" id="KW-1185">Reference proteome</keyword>
<protein>
    <submittedName>
        <fullName evidence="10">FtsX-like permease family protein</fullName>
    </submittedName>
</protein>
<evidence type="ECO:0000256" key="3">
    <source>
        <dbReference type="ARBA" id="ARBA00022692"/>
    </source>
</evidence>
<evidence type="ECO:0000313" key="11">
    <source>
        <dbReference type="Proteomes" id="UP000334019"/>
    </source>
</evidence>
<dbReference type="InterPro" id="IPR025857">
    <property type="entry name" value="MacB_PCD"/>
</dbReference>
<dbReference type="RefSeq" id="WP_153760941.1">
    <property type="nucleotide sequence ID" value="NZ_CP045851.1"/>
</dbReference>
<accession>A0A5Q2RJ88</accession>
<feature type="transmembrane region" description="Helical" evidence="7">
    <location>
        <begin position="16"/>
        <end position="37"/>
    </location>
</feature>
<dbReference type="Pfam" id="PF12704">
    <property type="entry name" value="MacB_PCD"/>
    <property type="match status" value="2"/>
</dbReference>
<dbReference type="KEGG" id="atq:GH723_18010"/>
<dbReference type="GO" id="GO:0005886">
    <property type="term" value="C:plasma membrane"/>
    <property type="evidence" value="ECO:0007669"/>
    <property type="project" value="UniProtKB-SubCell"/>
</dbReference>
<dbReference type="Pfam" id="PF02687">
    <property type="entry name" value="FtsX"/>
    <property type="match status" value="2"/>
</dbReference>
<feature type="transmembrane region" description="Helical" evidence="7">
    <location>
        <begin position="810"/>
        <end position="829"/>
    </location>
</feature>
<evidence type="ECO:0000256" key="6">
    <source>
        <dbReference type="ARBA" id="ARBA00038076"/>
    </source>
</evidence>
<feature type="domain" description="ABC3 transporter permease C-terminal" evidence="8">
    <location>
        <begin position="722"/>
        <end position="839"/>
    </location>
</feature>
<keyword evidence="5 7" id="KW-0472">Membrane</keyword>
<name>A0A5Q2RJ88_9ACTN</name>
<feature type="domain" description="MacB-like periplasmic core" evidence="9">
    <location>
        <begin position="490"/>
        <end position="688"/>
    </location>
</feature>
<feature type="transmembrane region" description="Helical" evidence="7">
    <location>
        <begin position="442"/>
        <end position="470"/>
    </location>
</feature>
<dbReference type="GO" id="GO:0022857">
    <property type="term" value="F:transmembrane transporter activity"/>
    <property type="evidence" value="ECO:0007669"/>
    <property type="project" value="TreeGrafter"/>
</dbReference>
<evidence type="ECO:0000256" key="1">
    <source>
        <dbReference type="ARBA" id="ARBA00004651"/>
    </source>
</evidence>
<dbReference type="InterPro" id="IPR003838">
    <property type="entry name" value="ABC3_permease_C"/>
</dbReference>
<keyword evidence="2" id="KW-1003">Cell membrane</keyword>
<feature type="transmembrane region" description="Helical" evidence="7">
    <location>
        <begin position="364"/>
        <end position="381"/>
    </location>
</feature>
<dbReference type="AlphaFoldDB" id="A0A5Q2RJ88"/>
<sequence length="847" mass="86255">MLHTTFANLRSHLRRLLSTGLAVVLGVGFLAATLLIGSSVRGAFDQSFDEWTDGVAVAVRSDSRIGSDEVVAQIGTLDLALAEQVATVDGVGVIAPSVEGSARIIGADGEALGGDGPPTLAGNWVEDDGLNPYDLAEGRAPAAPDEVVIDRRSADLGELSVGDTTTVLTPRPVEVTIVGIGTYGDRDSFGPTTFTAFTTEQAQDLFVGDREQVHQLLVAATPDVDPDALAAEVTALVPDGTEVLTGDELAADLMAMIESDFIGFFETMLLAFAAIALLVATFSIHNTFSILVAQRVRESALLRAIGASRGQVLGAVTIEALLVGAVASGLGVAVGVGLGHLALWAMDGAGFGMGTGLVLSPGRVAVAFAVGVLVTLVASLAPSVQASRVAPLAAIRDTAVERTRASRPRTAVGLGLLGLSAVALVSAPSAGDGAIARAGLGAAGVLVAVVMLGPVVARPVASALGLPVALVRGQSGVLARRNAVRNPRRTAGTASALTLGVAVVALFTVFASSITAAIDDTVARQFGGDLVVASDDFSSAGLSGDLAPAIEELPEVARAVGGGNAVMEIDGDTEYATAIDVARLDGLLDMGVAEGSLADLGPDDLAVSSDMAEDHGWEVGDVVTAIPSPGATEQLRIVALYENTDLLGPVLVHPEMWARHTAQPADVAILVEAAPGVGLDEARAAIAAVTERFDAPAPQDRDEYVDAVAGEVEAILGIVYGLLVVAVLIALMGIANTVSLSVHERTRELGLLRAVGQTRRQLRSMVRWESVIVAVFGTAVGVLLGVVLGWGLLRAISEAEGIATPLAVPVGQLAVIVGIGAVAGILAAWRPARRASRLDVLAAIATD</sequence>
<evidence type="ECO:0000256" key="5">
    <source>
        <dbReference type="ARBA" id="ARBA00023136"/>
    </source>
</evidence>
<evidence type="ECO:0000256" key="4">
    <source>
        <dbReference type="ARBA" id="ARBA00022989"/>
    </source>
</evidence>
<gene>
    <name evidence="10" type="ORF">GH723_18010</name>
</gene>
<keyword evidence="3 7" id="KW-0812">Transmembrane</keyword>
<feature type="transmembrane region" description="Helical" evidence="7">
    <location>
        <begin position="768"/>
        <end position="790"/>
    </location>
</feature>
<feature type="transmembrane region" description="Helical" evidence="7">
    <location>
        <begin position="312"/>
        <end position="344"/>
    </location>
</feature>
<feature type="transmembrane region" description="Helical" evidence="7">
    <location>
        <begin position="491"/>
        <end position="511"/>
    </location>
</feature>
<keyword evidence="4 7" id="KW-1133">Transmembrane helix</keyword>
<organism evidence="10 11">
    <name type="scientific">Actinomarinicola tropica</name>
    <dbReference type="NCBI Taxonomy" id="2789776"/>
    <lineage>
        <taxon>Bacteria</taxon>
        <taxon>Bacillati</taxon>
        <taxon>Actinomycetota</taxon>
        <taxon>Acidimicrobiia</taxon>
        <taxon>Acidimicrobiales</taxon>
        <taxon>Iamiaceae</taxon>
        <taxon>Actinomarinicola</taxon>
    </lineage>
</organism>
<feature type="transmembrane region" description="Helical" evidence="7">
    <location>
        <begin position="268"/>
        <end position="292"/>
    </location>
</feature>
<dbReference type="Proteomes" id="UP000334019">
    <property type="component" value="Chromosome"/>
</dbReference>
<reference evidence="10 11" key="1">
    <citation type="submission" date="2019-11" db="EMBL/GenBank/DDBJ databases">
        <authorList>
            <person name="He Y."/>
        </authorList>
    </citation>
    <scope>NUCLEOTIDE SEQUENCE [LARGE SCALE GENOMIC DNA]</scope>
    <source>
        <strain evidence="10 11">SCSIO 58843</strain>
    </source>
</reference>
<comment type="subcellular location">
    <subcellularLocation>
        <location evidence="1">Cell membrane</location>
        <topology evidence="1">Multi-pass membrane protein</topology>
    </subcellularLocation>
</comment>
<comment type="similarity">
    <text evidence="6">Belongs to the ABC-4 integral membrane protein family.</text>
</comment>
<dbReference type="InterPro" id="IPR050250">
    <property type="entry name" value="Macrolide_Exporter_MacB"/>
</dbReference>
<dbReference type="EMBL" id="CP045851">
    <property type="protein sequence ID" value="QGG96839.1"/>
    <property type="molecule type" value="Genomic_DNA"/>
</dbReference>
<feature type="transmembrane region" description="Helical" evidence="7">
    <location>
        <begin position="411"/>
        <end position="430"/>
    </location>
</feature>
<evidence type="ECO:0000259" key="9">
    <source>
        <dbReference type="Pfam" id="PF12704"/>
    </source>
</evidence>
<feature type="domain" description="MacB-like periplasmic core" evidence="9">
    <location>
        <begin position="21"/>
        <end position="236"/>
    </location>
</feature>
<feature type="domain" description="ABC3 transporter permease C-terminal" evidence="8">
    <location>
        <begin position="271"/>
        <end position="389"/>
    </location>
</feature>
<evidence type="ECO:0000256" key="7">
    <source>
        <dbReference type="SAM" id="Phobius"/>
    </source>
</evidence>